<keyword evidence="2" id="KW-1185">Reference proteome</keyword>
<evidence type="ECO:0000313" key="2">
    <source>
        <dbReference type="Proteomes" id="UP001314229"/>
    </source>
</evidence>
<reference evidence="1 2" key="1">
    <citation type="submission" date="2024-01" db="EMBL/GenBank/DDBJ databases">
        <authorList>
            <person name="Alioto T."/>
            <person name="Alioto T."/>
            <person name="Gomez Garrido J."/>
        </authorList>
    </citation>
    <scope>NUCLEOTIDE SEQUENCE [LARGE SCALE GENOMIC DNA]</scope>
</reference>
<dbReference type="EMBL" id="CAWUFR010000485">
    <property type="protein sequence ID" value="CAK6978424.1"/>
    <property type="molecule type" value="Genomic_DNA"/>
</dbReference>
<gene>
    <name evidence="1" type="ORF">FSCOSCO3_A013734</name>
</gene>
<accession>A0AAV1Q5U2</accession>
<sequence length="78" mass="8608">MAEEGIEPVIDFVSAVRGGRGKTASLLFSTTVLYVGILLRDIVATKAAVKERLPLRHLDSGERNEWTCGRRSGFFEGR</sequence>
<evidence type="ECO:0000313" key="1">
    <source>
        <dbReference type="EMBL" id="CAK6978424.1"/>
    </source>
</evidence>
<proteinExistence type="predicted"/>
<dbReference type="AlphaFoldDB" id="A0AAV1Q5U2"/>
<organism evidence="1 2">
    <name type="scientific">Scomber scombrus</name>
    <name type="common">Atlantic mackerel</name>
    <name type="synonym">Scomber vernalis</name>
    <dbReference type="NCBI Taxonomy" id="13677"/>
    <lineage>
        <taxon>Eukaryota</taxon>
        <taxon>Metazoa</taxon>
        <taxon>Chordata</taxon>
        <taxon>Craniata</taxon>
        <taxon>Vertebrata</taxon>
        <taxon>Euteleostomi</taxon>
        <taxon>Actinopterygii</taxon>
        <taxon>Neopterygii</taxon>
        <taxon>Teleostei</taxon>
        <taxon>Neoteleostei</taxon>
        <taxon>Acanthomorphata</taxon>
        <taxon>Pelagiaria</taxon>
        <taxon>Scombriformes</taxon>
        <taxon>Scombridae</taxon>
        <taxon>Scomber</taxon>
    </lineage>
</organism>
<name>A0AAV1Q5U2_SCOSC</name>
<protein>
    <submittedName>
        <fullName evidence="1">Uncharacterized protein</fullName>
    </submittedName>
</protein>
<comment type="caution">
    <text evidence="1">The sequence shown here is derived from an EMBL/GenBank/DDBJ whole genome shotgun (WGS) entry which is preliminary data.</text>
</comment>
<dbReference type="Proteomes" id="UP001314229">
    <property type="component" value="Unassembled WGS sequence"/>
</dbReference>